<dbReference type="InterPro" id="IPR002656">
    <property type="entry name" value="Acyl_transf_3_dom"/>
</dbReference>
<evidence type="ECO:0000313" key="5">
    <source>
        <dbReference type="Proteomes" id="UP000467428"/>
    </source>
</evidence>
<dbReference type="EMBL" id="AP022593">
    <property type="protein sequence ID" value="BBY48734.1"/>
    <property type="molecule type" value="Genomic_DNA"/>
</dbReference>
<dbReference type="Pfam" id="PF01757">
    <property type="entry name" value="Acyl_transf_3"/>
    <property type="match status" value="1"/>
</dbReference>
<feature type="transmembrane region" description="Helical" evidence="1">
    <location>
        <begin position="382"/>
        <end position="407"/>
    </location>
</feature>
<evidence type="ECO:0000256" key="1">
    <source>
        <dbReference type="SAM" id="Phobius"/>
    </source>
</evidence>
<dbReference type="Pfam" id="PF19040">
    <property type="entry name" value="SGNH"/>
    <property type="match status" value="1"/>
</dbReference>
<feature type="domain" description="SGNH" evidence="3">
    <location>
        <begin position="452"/>
        <end position="657"/>
    </location>
</feature>
<dbReference type="PANTHER" id="PTHR23028:SF53">
    <property type="entry name" value="ACYL_TRANSF_3 DOMAIN-CONTAINING PROTEIN"/>
    <property type="match status" value="1"/>
</dbReference>
<keyword evidence="1" id="KW-0812">Transmembrane</keyword>
<organism evidence="4 5">
    <name type="scientific">Mycolicibacterium arabiense</name>
    <dbReference type="NCBI Taxonomy" id="1286181"/>
    <lineage>
        <taxon>Bacteria</taxon>
        <taxon>Bacillati</taxon>
        <taxon>Actinomycetota</taxon>
        <taxon>Actinomycetes</taxon>
        <taxon>Mycobacteriales</taxon>
        <taxon>Mycobacteriaceae</taxon>
        <taxon>Mycolicibacterium</taxon>
    </lineage>
</organism>
<evidence type="ECO:0000259" key="2">
    <source>
        <dbReference type="Pfam" id="PF01757"/>
    </source>
</evidence>
<dbReference type="PANTHER" id="PTHR23028">
    <property type="entry name" value="ACETYLTRANSFERASE"/>
    <property type="match status" value="1"/>
</dbReference>
<feature type="domain" description="Acyltransferase 3" evidence="2">
    <location>
        <begin position="27"/>
        <end position="361"/>
    </location>
</feature>
<feature type="transmembrane region" description="Helical" evidence="1">
    <location>
        <begin position="343"/>
        <end position="362"/>
    </location>
</feature>
<geneLocation type="plasmid" evidence="5">
    <name>pjcm18538 dna</name>
</geneLocation>
<dbReference type="GO" id="GO:0016020">
    <property type="term" value="C:membrane"/>
    <property type="evidence" value="ECO:0007669"/>
    <property type="project" value="TreeGrafter"/>
</dbReference>
<proteinExistence type="predicted"/>
<feature type="transmembrane region" description="Helical" evidence="1">
    <location>
        <begin position="165"/>
        <end position="180"/>
    </location>
</feature>
<keyword evidence="4" id="KW-0012">Acyltransferase</keyword>
<dbReference type="RefSeq" id="WP_163918474.1">
    <property type="nucleotide sequence ID" value="NZ_AP022593.1"/>
</dbReference>
<keyword evidence="1" id="KW-0472">Membrane</keyword>
<keyword evidence="4" id="KW-0808">Transferase</keyword>
<feature type="transmembrane region" description="Helical" evidence="1">
    <location>
        <begin position="280"/>
        <end position="297"/>
    </location>
</feature>
<feature type="transmembrane region" description="Helical" evidence="1">
    <location>
        <begin position="309"/>
        <end position="331"/>
    </location>
</feature>
<dbReference type="InterPro" id="IPR043968">
    <property type="entry name" value="SGNH"/>
</dbReference>
<feature type="transmembrane region" description="Helical" evidence="1">
    <location>
        <begin position="192"/>
        <end position="212"/>
    </location>
</feature>
<feature type="transmembrane region" description="Helical" evidence="1">
    <location>
        <begin position="232"/>
        <end position="251"/>
    </location>
</feature>
<dbReference type="GO" id="GO:0009103">
    <property type="term" value="P:lipopolysaccharide biosynthetic process"/>
    <property type="evidence" value="ECO:0007669"/>
    <property type="project" value="TreeGrafter"/>
</dbReference>
<gene>
    <name evidence="4" type="ORF">MARA_22020</name>
</gene>
<dbReference type="InterPro" id="IPR050879">
    <property type="entry name" value="Acyltransferase_3"/>
</dbReference>
<keyword evidence="5" id="KW-1185">Reference proteome</keyword>
<feature type="transmembrane region" description="Helical" evidence="1">
    <location>
        <begin position="30"/>
        <end position="46"/>
    </location>
</feature>
<dbReference type="AlphaFoldDB" id="A0A7I7RVU2"/>
<name>A0A7I7RVU2_9MYCO</name>
<sequence>MAEVNVLATAREGPVSDGSVSEIRRLDIQGLRGFAILIGVLFHAGLPPPGGFVGLDVFFVVSGFVITNMIQRERARTGRFGIGGFYLRRFERLTPALAVMVGVTMILALFLLSPFGLQQRAAETGLGAMLLAANFVIVTNTGDYFAPPAEMNALLHTWSLSVEEQFYMALPAILVLGWVLERHSRRVPWTTILVCATVLTSFWLAMAGASGLGPFAPYGDYLLGYYGPVSRAWEFAAGGLLAMVATSRALLSARWARFLAPLGLGLLLCAPWLITADTAYPSAWTLLPVTGTLLLIATGTGHDTWVKRVLSTPVMVGLGNWSYSIYLWHWPLIVFANHLWPDAPLAAPLAAVLSVVPAVASYRWIEQPFRTRPLQGGRKIGVAVAAVVLPPVVLAGTLDVAANHFWLPRYESGSVPIAHQGEVSDWDHFFANLRGAHHPCVDPVVRDSALDWNGQPRCRQSKPGSRIDVVVFGDSHAEHLFAGLANAMPDENVLYSVPGPLPGGRLASDEMKLMVDYIAAQPSIETVVVNLGWAKRGAQADDLRDILTALTVAGKAVFVTDDIPKFEFDAIDCKYRLAPVLPFSRCSEARPVFDEQYATYIGPLRDTVRAVPGAHLLDTARYFCDEHLCSMNVGDELLYRDGNHLNESGSRFLVDRMLADNPSFRAAVS</sequence>
<dbReference type="Proteomes" id="UP000467428">
    <property type="component" value="Chromosome"/>
</dbReference>
<dbReference type="GO" id="GO:0016747">
    <property type="term" value="F:acyltransferase activity, transferring groups other than amino-acyl groups"/>
    <property type="evidence" value="ECO:0007669"/>
    <property type="project" value="InterPro"/>
</dbReference>
<evidence type="ECO:0000313" key="4">
    <source>
        <dbReference type="EMBL" id="BBY48734.1"/>
    </source>
</evidence>
<protein>
    <submittedName>
        <fullName evidence="4">Acyltransferase</fullName>
    </submittedName>
</protein>
<reference evidence="4 5" key="1">
    <citation type="journal article" date="2019" name="Emerg. Microbes Infect.">
        <title>Comprehensive subspecies identification of 175 nontuberculous mycobacteria species based on 7547 genomic profiles.</title>
        <authorList>
            <person name="Matsumoto Y."/>
            <person name="Kinjo T."/>
            <person name="Motooka D."/>
            <person name="Nabeya D."/>
            <person name="Jung N."/>
            <person name="Uechi K."/>
            <person name="Horii T."/>
            <person name="Iida T."/>
            <person name="Fujita J."/>
            <person name="Nakamura S."/>
        </authorList>
    </citation>
    <scope>NUCLEOTIDE SEQUENCE [LARGE SCALE GENOMIC DNA]</scope>
    <source>
        <strain evidence="4 5">JCM 18538</strain>
    </source>
</reference>
<feature type="transmembrane region" description="Helical" evidence="1">
    <location>
        <begin position="258"/>
        <end position="274"/>
    </location>
</feature>
<keyword evidence="1" id="KW-1133">Transmembrane helix</keyword>
<dbReference type="KEGG" id="marz:MARA_22020"/>
<accession>A0A7I7RVU2</accession>
<feature type="transmembrane region" description="Helical" evidence="1">
    <location>
        <begin position="96"/>
        <end position="117"/>
    </location>
</feature>
<evidence type="ECO:0000259" key="3">
    <source>
        <dbReference type="Pfam" id="PF19040"/>
    </source>
</evidence>
<dbReference type="SUPFAM" id="SSF52266">
    <property type="entry name" value="SGNH hydrolase"/>
    <property type="match status" value="1"/>
</dbReference>